<sequence>MLVLSVHPVKGLLGVISRSHSSSRLIRLTHLSSSGHRHLARLSDQTYQARPLALPYYATQGIERPPVSYTATGQPCYATQFTPRPAPSYPRPQAQQTSTPFV</sequence>
<evidence type="ECO:0000313" key="3">
    <source>
        <dbReference type="Proteomes" id="UP000288805"/>
    </source>
</evidence>
<dbReference type="EMBL" id="QGNW01001572">
    <property type="protein sequence ID" value="RVW36412.1"/>
    <property type="molecule type" value="Genomic_DNA"/>
</dbReference>
<proteinExistence type="predicted"/>
<comment type="caution">
    <text evidence="2">The sequence shown here is derived from an EMBL/GenBank/DDBJ whole genome shotgun (WGS) entry which is preliminary data.</text>
</comment>
<protein>
    <submittedName>
        <fullName evidence="2">Uncharacterized protein</fullName>
    </submittedName>
</protein>
<evidence type="ECO:0000256" key="1">
    <source>
        <dbReference type="SAM" id="MobiDB-lite"/>
    </source>
</evidence>
<dbReference type="Proteomes" id="UP000288805">
    <property type="component" value="Unassembled WGS sequence"/>
</dbReference>
<dbReference type="AlphaFoldDB" id="A0A438DLT1"/>
<evidence type="ECO:0000313" key="2">
    <source>
        <dbReference type="EMBL" id="RVW36412.1"/>
    </source>
</evidence>
<feature type="region of interest" description="Disordered" evidence="1">
    <location>
        <begin position="80"/>
        <end position="102"/>
    </location>
</feature>
<reference evidence="2 3" key="1">
    <citation type="journal article" date="2018" name="PLoS Genet.">
        <title>Population sequencing reveals clonal diversity and ancestral inbreeding in the grapevine cultivar Chardonnay.</title>
        <authorList>
            <person name="Roach M.J."/>
            <person name="Johnson D.L."/>
            <person name="Bohlmann J."/>
            <person name="van Vuuren H.J."/>
            <person name="Jones S.J."/>
            <person name="Pretorius I.S."/>
            <person name="Schmidt S.A."/>
            <person name="Borneman A.R."/>
        </authorList>
    </citation>
    <scope>NUCLEOTIDE SEQUENCE [LARGE SCALE GENOMIC DNA]</scope>
    <source>
        <strain evidence="3">cv. Chardonnay</strain>
        <tissue evidence="2">Leaf</tissue>
    </source>
</reference>
<feature type="compositionally biased region" description="Polar residues" evidence="1">
    <location>
        <begin position="93"/>
        <end position="102"/>
    </location>
</feature>
<name>A0A438DLT1_VITVI</name>
<gene>
    <name evidence="2" type="ORF">CK203_083797</name>
</gene>
<organism evidence="2 3">
    <name type="scientific">Vitis vinifera</name>
    <name type="common">Grape</name>
    <dbReference type="NCBI Taxonomy" id="29760"/>
    <lineage>
        <taxon>Eukaryota</taxon>
        <taxon>Viridiplantae</taxon>
        <taxon>Streptophyta</taxon>
        <taxon>Embryophyta</taxon>
        <taxon>Tracheophyta</taxon>
        <taxon>Spermatophyta</taxon>
        <taxon>Magnoliopsida</taxon>
        <taxon>eudicotyledons</taxon>
        <taxon>Gunneridae</taxon>
        <taxon>Pentapetalae</taxon>
        <taxon>rosids</taxon>
        <taxon>Vitales</taxon>
        <taxon>Vitaceae</taxon>
        <taxon>Viteae</taxon>
        <taxon>Vitis</taxon>
    </lineage>
</organism>
<accession>A0A438DLT1</accession>